<dbReference type="EMBL" id="CP017107">
    <property type="protein sequence ID" value="AOO73994.1"/>
    <property type="molecule type" value="Genomic_DNA"/>
</dbReference>
<dbReference type="AlphaFoldDB" id="A0A1D7TSP8"/>
<reference evidence="1 2" key="1">
    <citation type="submission" date="2016-09" db="EMBL/GenBank/DDBJ databases">
        <title>Complete Genome Sequence of Lactobacillus salivarius Jin.</title>
        <authorList>
            <person name="Jin N."/>
            <person name="Li C."/>
            <person name="Wang M."/>
            <person name="Ren D."/>
            <person name="Di Y."/>
            <person name="Pan R."/>
            <person name="Du S."/>
            <person name="Lu H."/>
            <person name="Li X."/>
            <person name="Tian M."/>
        </authorList>
    </citation>
    <scope>NUCLEOTIDE SEQUENCE [LARGE SCALE GENOMIC DNA]</scope>
    <source>
        <strain evidence="1 2">CICC 23174</strain>
    </source>
</reference>
<sequence length="108" mass="12570">MEEYGTLHVEPIKVGKYKGHKYFVNMNQFLWLNGYAEIPENWKDGEEDYIDVHGGVIFKGYLMNGEEKVRVIGFDTMHVGDSPAYWNLSRVEEECKHLIDGIIEITED</sequence>
<organism evidence="1 2">
    <name type="scientific">Ligilactobacillus salivarius</name>
    <dbReference type="NCBI Taxonomy" id="1624"/>
    <lineage>
        <taxon>Bacteria</taxon>
        <taxon>Bacillati</taxon>
        <taxon>Bacillota</taxon>
        <taxon>Bacilli</taxon>
        <taxon>Lactobacillales</taxon>
        <taxon>Lactobacillaceae</taxon>
        <taxon>Ligilactobacillus</taxon>
    </lineage>
</organism>
<evidence type="ECO:0000313" key="2">
    <source>
        <dbReference type="Proteomes" id="UP000094723"/>
    </source>
</evidence>
<accession>A0A1D7TSP8</accession>
<dbReference type="RefSeq" id="WP_069469344.1">
    <property type="nucleotide sequence ID" value="NZ_CP017107.1"/>
</dbReference>
<name>A0A1D7TSP8_9LACO</name>
<protein>
    <submittedName>
        <fullName evidence="1">Uncharacterized protein</fullName>
    </submittedName>
</protein>
<gene>
    <name evidence="1" type="ORF">BHF65_07110</name>
</gene>
<dbReference type="Proteomes" id="UP000094723">
    <property type="component" value="Chromosome"/>
</dbReference>
<evidence type="ECO:0000313" key="1">
    <source>
        <dbReference type="EMBL" id="AOO73994.1"/>
    </source>
</evidence>
<proteinExistence type="predicted"/>